<comment type="caution">
    <text evidence="2">The sequence shown here is derived from an EMBL/GenBank/DDBJ whole genome shotgun (WGS) entry which is preliminary data.</text>
</comment>
<dbReference type="VEuPathDB" id="FungiDB:BTJ68_04109"/>
<proteinExistence type="predicted"/>
<evidence type="ECO:0000256" key="1">
    <source>
        <dbReference type="SAM" id="MobiDB-lite"/>
    </source>
</evidence>
<organism evidence="2 5">
    <name type="scientific">Hortaea werneckii</name>
    <name type="common">Black yeast</name>
    <name type="synonym">Cladosporium werneckii</name>
    <dbReference type="NCBI Taxonomy" id="91943"/>
    <lineage>
        <taxon>Eukaryota</taxon>
        <taxon>Fungi</taxon>
        <taxon>Dikarya</taxon>
        <taxon>Ascomycota</taxon>
        <taxon>Pezizomycotina</taxon>
        <taxon>Dothideomycetes</taxon>
        <taxon>Dothideomycetidae</taxon>
        <taxon>Mycosphaerellales</taxon>
        <taxon>Teratosphaeriaceae</taxon>
        <taxon>Hortaea</taxon>
    </lineage>
</organism>
<feature type="region of interest" description="Disordered" evidence="1">
    <location>
        <begin position="142"/>
        <end position="164"/>
    </location>
</feature>
<accession>A0A3M6Y4K4</accession>
<feature type="compositionally biased region" description="Low complexity" evidence="1">
    <location>
        <begin position="236"/>
        <end position="246"/>
    </location>
</feature>
<feature type="compositionally biased region" description="Basic and acidic residues" evidence="1">
    <location>
        <begin position="275"/>
        <end position="286"/>
    </location>
</feature>
<dbReference type="Proteomes" id="UP000282582">
    <property type="component" value="Unassembled WGS sequence"/>
</dbReference>
<name>A0A3M6Y4K4_HORWE</name>
<dbReference type="EMBL" id="QWIL01001089">
    <property type="protein sequence ID" value="RMY07949.1"/>
    <property type="molecule type" value="Genomic_DNA"/>
</dbReference>
<gene>
    <name evidence="3" type="ORF">D0867_09188</name>
    <name evidence="2" type="ORF">D0868_10480</name>
</gene>
<evidence type="ECO:0000313" key="2">
    <source>
        <dbReference type="EMBL" id="RMX97736.1"/>
    </source>
</evidence>
<protein>
    <recommendedName>
        <fullName evidence="6">Zn(2)-C6 fungal-type domain-containing protein</fullName>
    </recommendedName>
</protein>
<dbReference type="OrthoDB" id="3886500at2759"/>
<evidence type="ECO:0008006" key="6">
    <source>
        <dbReference type="Google" id="ProtNLM"/>
    </source>
</evidence>
<evidence type="ECO:0000313" key="3">
    <source>
        <dbReference type="EMBL" id="RMY07949.1"/>
    </source>
</evidence>
<dbReference type="EMBL" id="QWIK01001086">
    <property type="protein sequence ID" value="RMX97736.1"/>
    <property type="molecule type" value="Genomic_DNA"/>
</dbReference>
<dbReference type="AlphaFoldDB" id="A0A3M6Y4K4"/>
<evidence type="ECO:0000313" key="5">
    <source>
        <dbReference type="Proteomes" id="UP000282582"/>
    </source>
</evidence>
<sequence>MPEKLEQAGAADLCCWRVSKRSQTWRFNTTQNNQRYDIVTMSYPPPPYGPPGAPQQPPMYNYDPNQPPNTDPIYQQQNPNMMYQHHPPMQGHWQAPQYAYSQPPIYNVFNIYADGTLQYSSSLAPNISISFPFGNAAPPQYAAPPNPMYGPQQQQPVAPPHPQQIYPNRPTQTALPNYAPIYPTQPMPQHPGYAEYARSPAYAARPDSAALPDDGRAYVRRKQDSMRLVGRKVFIDTPTPSSDSTTATRGVSADVPGRPEIRGHRSVSRSLSDSESDRRVRSGEQDKLRKNYRRLLKTADEFRARFPGRNYVAPESWQLHKFTSRQHRKRLVGIDQLGRRYLNATDWGTFPENGRKDEQREWMERHGFYVCCVECKALRRDCSHTYPCSECRSNGRQCRLVHPGHDHEICRFDMTCEEPHDEYFAFLDFCLGIPKNTIKFWKFPSKLFWQTEHGCQDRNGAPCNARQMPMRGIALPYDADNPYGYVTRMPPRWICEQFKPQAD</sequence>
<feature type="region of interest" description="Disordered" evidence="1">
    <location>
        <begin position="232"/>
        <end position="286"/>
    </location>
</feature>
<evidence type="ECO:0000313" key="4">
    <source>
        <dbReference type="Proteomes" id="UP000271337"/>
    </source>
</evidence>
<reference evidence="4 5" key="1">
    <citation type="journal article" date="2018" name="BMC Genomics">
        <title>Genomic evidence for intraspecific hybridization in a clonal and extremely halotolerant yeast.</title>
        <authorList>
            <person name="Gostincar C."/>
            <person name="Stajich J.E."/>
            <person name="Zupancic J."/>
            <person name="Zalar P."/>
            <person name="Gunde-Cimerman N."/>
        </authorList>
    </citation>
    <scope>NUCLEOTIDE SEQUENCE [LARGE SCALE GENOMIC DNA]</scope>
    <source>
        <strain evidence="2 5">EXF-6654</strain>
        <strain evidence="3 4">EXF-6669</strain>
    </source>
</reference>
<dbReference type="Proteomes" id="UP000271337">
    <property type="component" value="Unassembled WGS sequence"/>
</dbReference>